<dbReference type="InterPro" id="IPR043504">
    <property type="entry name" value="Peptidase_S1_PA_chymotrypsin"/>
</dbReference>
<dbReference type="InterPro" id="IPR009003">
    <property type="entry name" value="Peptidase_S1_PA"/>
</dbReference>
<keyword evidence="2" id="KW-0964">Secreted</keyword>
<accession>A0A830HBV4</accession>
<dbReference type="InterPro" id="IPR018114">
    <property type="entry name" value="TRYPSIN_HIS"/>
</dbReference>
<evidence type="ECO:0000256" key="2">
    <source>
        <dbReference type="ARBA" id="ARBA00022525"/>
    </source>
</evidence>
<reference evidence="8" key="1">
    <citation type="submission" date="2020-10" db="EMBL/GenBank/DDBJ databases">
        <title>Unveiling of a novel bifunctional photoreceptor, Dualchrome1, isolated from a cosmopolitan green alga.</title>
        <authorList>
            <person name="Suzuki S."/>
            <person name="Kawachi M."/>
        </authorList>
    </citation>
    <scope>NUCLEOTIDE SEQUENCE</scope>
    <source>
        <strain evidence="8">NIES 2893</strain>
    </source>
</reference>
<dbReference type="GO" id="GO:0006508">
    <property type="term" value="P:proteolysis"/>
    <property type="evidence" value="ECO:0007669"/>
    <property type="project" value="UniProtKB-KW"/>
</dbReference>
<evidence type="ECO:0000313" key="8">
    <source>
        <dbReference type="EMBL" id="GHP04846.1"/>
    </source>
</evidence>
<keyword evidence="6" id="KW-0720">Serine protease</keyword>
<dbReference type="PROSITE" id="PS00134">
    <property type="entry name" value="TRYPSIN_HIS"/>
    <property type="match status" value="1"/>
</dbReference>
<dbReference type="Gene3D" id="2.40.10.10">
    <property type="entry name" value="Trypsin-like serine proteases"/>
    <property type="match status" value="2"/>
</dbReference>
<dbReference type="FunFam" id="2.40.10.10:FF:000054">
    <property type="entry name" value="Complement C1r subcomponent"/>
    <property type="match status" value="1"/>
</dbReference>
<keyword evidence="9" id="KW-1185">Reference proteome</keyword>
<dbReference type="GO" id="GO:0004252">
    <property type="term" value="F:serine-type endopeptidase activity"/>
    <property type="evidence" value="ECO:0007669"/>
    <property type="project" value="InterPro"/>
</dbReference>
<dbReference type="PANTHER" id="PTHR24253">
    <property type="entry name" value="TRANSMEMBRANE PROTEASE SERINE"/>
    <property type="match status" value="1"/>
</dbReference>
<organism evidence="8 9">
    <name type="scientific">Pycnococcus provasolii</name>
    <dbReference type="NCBI Taxonomy" id="41880"/>
    <lineage>
        <taxon>Eukaryota</taxon>
        <taxon>Viridiplantae</taxon>
        <taxon>Chlorophyta</taxon>
        <taxon>Pseudoscourfieldiophyceae</taxon>
        <taxon>Pseudoscourfieldiales</taxon>
        <taxon>Pycnococcaceae</taxon>
        <taxon>Pycnococcus</taxon>
    </lineage>
</organism>
<protein>
    <submittedName>
        <fullName evidence="8">Tryp_SPc protein</fullName>
    </submittedName>
</protein>
<dbReference type="OrthoDB" id="10002959at2759"/>
<evidence type="ECO:0000259" key="7">
    <source>
        <dbReference type="PROSITE" id="PS50240"/>
    </source>
</evidence>
<dbReference type="PROSITE" id="PS50240">
    <property type="entry name" value="TRYPSIN_DOM"/>
    <property type="match status" value="1"/>
</dbReference>
<evidence type="ECO:0000256" key="3">
    <source>
        <dbReference type="ARBA" id="ARBA00022729"/>
    </source>
</evidence>
<comment type="subcellular location">
    <subcellularLocation>
        <location evidence="1">Secreted</location>
    </subcellularLocation>
</comment>
<dbReference type="PROSITE" id="PS00135">
    <property type="entry name" value="TRYPSIN_SER"/>
    <property type="match status" value="1"/>
</dbReference>
<dbReference type="PANTHER" id="PTHR24253:SF153">
    <property type="entry name" value="SERINE PROTEASE HEPSIN"/>
    <property type="match status" value="1"/>
</dbReference>
<dbReference type="Proteomes" id="UP000660262">
    <property type="component" value="Unassembled WGS sequence"/>
</dbReference>
<dbReference type="SUPFAM" id="SSF50494">
    <property type="entry name" value="Trypsin-like serine proteases"/>
    <property type="match status" value="2"/>
</dbReference>
<gene>
    <name evidence="8" type="ORF">PPROV_000359800</name>
</gene>
<feature type="domain" description="Peptidase S1" evidence="7">
    <location>
        <begin position="12"/>
        <end position="559"/>
    </location>
</feature>
<dbReference type="AlphaFoldDB" id="A0A830HBV4"/>
<keyword evidence="6" id="KW-0378">Hydrolase</keyword>
<keyword evidence="6" id="KW-0645">Protease</keyword>
<sequence length="760" mass="82478">MEQEQQEVAAEVSMGVPVNWAAPDSIVEFSVAILKKTKKTNDKALVWDLHCGGSLVAPKFILSAAHCFCGLGGSTDGNDYRVLIGAYNYLSNPLPLYLGDVTNTGSGCNGNGPCVVTPGQFGSDYSTRVEQIDIKSIFCASRFSRNVPNGFLRGFDAAVIQLKNSSSHTPVSLNFDIKKPFEGKIATVVGYGNTNQFAKLNQNETTSISKFQRRSQGLLRADIPIVGRKKCFPEFGAGSRVPCAVGKKVSGTVKSLPGFDDNSEVGQRQQADRYWALQKSKTSGGSMSSGLYPSAPQIAEFPWTAGGRHRRQSRRHLSFYSYKEPSYGYKDPYSYDYGYKGDDKDNYNYGYNKYYNVDYKNNYKYGYDKYSYNNTKGCKVKVDGECVHSSLYPYGSYPGSKLTWRGMYGGLLGGQGKTGYYPKAMTPAWDFGKPIDVNESYKTALLYPCERVGYGLPNYCAPQLYNCKDGEKKQNVTKNPPSEVRNIHTMICAGDLYFGGKDACQGDSGGPLLIRAPHVRSGWLQVGITSWGGGCGQASYPGVYTSVADVQDFLRDILGVGTMNQSIPTSGVVPRKACARDDVAGQNADTCTLVKQVGAGLAKEVATSALAIAAALSAKKKATRAITRSAALTGADSAGRAVARVRDKKDRKEEQQEGGAVDLVGVKSATDIEAEESITTLEEALNATRGESAAAFCSAADEVFSIIGLANDELHERVERAHARLRVLAAREEHLNEQAKQAGEFVKRAIDAWETMSRGV</sequence>
<comment type="caution">
    <text evidence="8">The sequence shown here is derived from an EMBL/GenBank/DDBJ whole genome shotgun (WGS) entry which is preliminary data.</text>
</comment>
<dbReference type="GO" id="GO:0005576">
    <property type="term" value="C:extracellular region"/>
    <property type="evidence" value="ECO:0007669"/>
    <property type="project" value="UniProtKB-SubCell"/>
</dbReference>
<dbReference type="InterPro" id="IPR001254">
    <property type="entry name" value="Trypsin_dom"/>
</dbReference>
<evidence type="ECO:0000256" key="1">
    <source>
        <dbReference type="ARBA" id="ARBA00004613"/>
    </source>
</evidence>
<evidence type="ECO:0000256" key="5">
    <source>
        <dbReference type="ARBA" id="ARBA00023180"/>
    </source>
</evidence>
<dbReference type="EMBL" id="BNJQ01000008">
    <property type="protein sequence ID" value="GHP04846.1"/>
    <property type="molecule type" value="Genomic_DNA"/>
</dbReference>
<keyword evidence="5" id="KW-0325">Glycoprotein</keyword>
<dbReference type="SMART" id="SM00020">
    <property type="entry name" value="Tryp_SPc"/>
    <property type="match status" value="1"/>
</dbReference>
<proteinExistence type="predicted"/>
<evidence type="ECO:0000256" key="6">
    <source>
        <dbReference type="RuleBase" id="RU363034"/>
    </source>
</evidence>
<evidence type="ECO:0000256" key="4">
    <source>
        <dbReference type="ARBA" id="ARBA00023157"/>
    </source>
</evidence>
<dbReference type="Pfam" id="PF00089">
    <property type="entry name" value="Trypsin"/>
    <property type="match status" value="2"/>
</dbReference>
<name>A0A830HBV4_9CHLO</name>
<keyword evidence="4" id="KW-1015">Disulfide bond</keyword>
<evidence type="ECO:0000313" key="9">
    <source>
        <dbReference type="Proteomes" id="UP000660262"/>
    </source>
</evidence>
<keyword evidence="3" id="KW-0732">Signal</keyword>
<dbReference type="InterPro" id="IPR033116">
    <property type="entry name" value="TRYPSIN_SER"/>
</dbReference>